<gene>
    <name evidence="1" type="ORF">HJB60_09250</name>
</gene>
<reference evidence="1 2" key="1">
    <citation type="submission" date="2020-04" db="EMBL/GenBank/DDBJ databases">
        <title>Global-level population genomics: horizontal gene transfer, symbiosis and evolution in Rhizobia.</title>
        <authorList>
            <person name="Gai Y."/>
        </authorList>
    </citation>
    <scope>NUCLEOTIDE SEQUENCE [LARGE SCALE GENOMIC DNA]</scope>
    <source>
        <strain evidence="1 2">BLR33</strain>
    </source>
</reference>
<dbReference type="EMBL" id="JABDYF010000003">
    <property type="protein sequence ID" value="MBX5089356.1"/>
    <property type="molecule type" value="Genomic_DNA"/>
</dbReference>
<proteinExistence type="predicted"/>
<dbReference type="Proteomes" id="UP000770629">
    <property type="component" value="Unassembled WGS sequence"/>
</dbReference>
<comment type="caution">
    <text evidence="1">The sequence shown here is derived from an EMBL/GenBank/DDBJ whole genome shotgun (WGS) entry which is preliminary data.</text>
</comment>
<name>A0ABS7IG93_9HYPH</name>
<evidence type="ECO:0000313" key="2">
    <source>
        <dbReference type="Proteomes" id="UP000770629"/>
    </source>
</evidence>
<evidence type="ECO:0000313" key="1">
    <source>
        <dbReference type="EMBL" id="MBX5089356.1"/>
    </source>
</evidence>
<keyword evidence="2" id="KW-1185">Reference proteome</keyword>
<sequence>MSGRWVEVEPGRQRFIRDREYVEPARSDLPIPYVVSDIPAYVSPLGDGVIDGRYARREHFKRTNTREVDPSEFKAASDQFKANKAEKQAIADAWKAGKDIKRGTA</sequence>
<organism evidence="1 2">
    <name type="scientific">Rhizobium lentis</name>
    <dbReference type="NCBI Taxonomy" id="1138194"/>
    <lineage>
        <taxon>Bacteria</taxon>
        <taxon>Pseudomonadati</taxon>
        <taxon>Pseudomonadota</taxon>
        <taxon>Alphaproteobacteria</taxon>
        <taxon>Hyphomicrobiales</taxon>
        <taxon>Rhizobiaceae</taxon>
        <taxon>Rhizobium/Agrobacterium group</taxon>
        <taxon>Rhizobium</taxon>
    </lineage>
</organism>
<dbReference type="RefSeq" id="WP_221119240.1">
    <property type="nucleotide sequence ID" value="NZ_JABDYF010000003.1"/>
</dbReference>
<protein>
    <submittedName>
        <fullName evidence="1">Uncharacterized protein</fullName>
    </submittedName>
</protein>
<accession>A0ABS7IG93</accession>